<organism evidence="2 3">
    <name type="scientific">Candidatus Kerfeldbacteria bacterium RIFCSPLOWO2_01_FULL_48_11</name>
    <dbReference type="NCBI Taxonomy" id="1798543"/>
    <lineage>
        <taxon>Bacteria</taxon>
        <taxon>Candidatus Kerfeldiibacteriota</taxon>
    </lineage>
</organism>
<keyword evidence="1" id="KW-0812">Transmembrane</keyword>
<reference evidence="2 3" key="1">
    <citation type="journal article" date="2016" name="Nat. Commun.">
        <title>Thousands of microbial genomes shed light on interconnected biogeochemical processes in an aquifer system.</title>
        <authorList>
            <person name="Anantharaman K."/>
            <person name="Brown C.T."/>
            <person name="Hug L.A."/>
            <person name="Sharon I."/>
            <person name="Castelle C.J."/>
            <person name="Probst A.J."/>
            <person name="Thomas B.C."/>
            <person name="Singh A."/>
            <person name="Wilkins M.J."/>
            <person name="Karaoz U."/>
            <person name="Brodie E.L."/>
            <person name="Williams K.H."/>
            <person name="Hubbard S.S."/>
            <person name="Banfield J.F."/>
        </authorList>
    </citation>
    <scope>NUCLEOTIDE SEQUENCE [LARGE SCALE GENOMIC DNA]</scope>
</reference>
<keyword evidence="1" id="KW-1133">Transmembrane helix</keyword>
<dbReference type="EMBL" id="MHKE01000017">
    <property type="protein sequence ID" value="OGY82889.1"/>
    <property type="molecule type" value="Genomic_DNA"/>
</dbReference>
<evidence type="ECO:0000256" key="1">
    <source>
        <dbReference type="SAM" id="Phobius"/>
    </source>
</evidence>
<proteinExistence type="predicted"/>
<feature type="transmembrane region" description="Helical" evidence="1">
    <location>
        <begin position="177"/>
        <end position="195"/>
    </location>
</feature>
<dbReference type="Proteomes" id="UP000179164">
    <property type="component" value="Unassembled WGS sequence"/>
</dbReference>
<sequence length="208" mass="23826">MFDGSFNLATREDHVDFLDQLVQILSGIWKLLSWLLSDQIALAGQIANVLMWVLQCEEQLALQMNKWAVPFGHQVAILVAVNSFVLIPGEYGIVHTFWLTSNRVRNFGTPRWLRWIARDKPITPWDLTIFGLVPLGTQKLGVIAWHAKRKEFGWRGYAHIAVGGALRVSLYPLLGKWIWAIVVCLIILRVVDLWNDHQNGRSKNRSTF</sequence>
<comment type="caution">
    <text evidence="2">The sequence shown here is derived from an EMBL/GenBank/DDBJ whole genome shotgun (WGS) entry which is preliminary data.</text>
</comment>
<gene>
    <name evidence="2" type="ORF">A2898_04890</name>
</gene>
<keyword evidence="1" id="KW-0472">Membrane</keyword>
<protein>
    <submittedName>
        <fullName evidence="2">Uncharacterized protein</fullName>
    </submittedName>
</protein>
<evidence type="ECO:0000313" key="2">
    <source>
        <dbReference type="EMBL" id="OGY82889.1"/>
    </source>
</evidence>
<name>A0A1G2B2I9_9BACT</name>
<accession>A0A1G2B2I9</accession>
<evidence type="ECO:0000313" key="3">
    <source>
        <dbReference type="Proteomes" id="UP000179164"/>
    </source>
</evidence>
<dbReference type="AlphaFoldDB" id="A0A1G2B2I9"/>